<comment type="caution">
    <text evidence="1">The sequence shown here is derived from an EMBL/GenBank/DDBJ whole genome shotgun (WGS) entry which is preliminary data.</text>
</comment>
<keyword evidence="2" id="KW-1185">Reference proteome</keyword>
<evidence type="ECO:0000313" key="1">
    <source>
        <dbReference type="EMBL" id="GAA4093312.1"/>
    </source>
</evidence>
<accession>A0ABP7WPC8</accession>
<gene>
    <name evidence="1" type="ORF">GCM10022214_64110</name>
</gene>
<dbReference type="Proteomes" id="UP001500683">
    <property type="component" value="Unassembled WGS sequence"/>
</dbReference>
<evidence type="ECO:0008006" key="3">
    <source>
        <dbReference type="Google" id="ProtNLM"/>
    </source>
</evidence>
<dbReference type="Pfam" id="PF04250">
    <property type="entry name" value="DUF429"/>
    <property type="match status" value="1"/>
</dbReference>
<sequence length="343" mass="36143">MVMDADSALDPGFVRHGLAYLASGRHAAVGGTFTGKPGGGLVGMFQRNEYARYARDVRRLGGKALVLTGTATIFRAATLQEVVAARGERRLPGLPHVYVPRLSSSAHHEAVDRFRVMGVDACRTGWIGVVLTGGAPIACHATEIGDLAATAARDAPLDVIAVDIPIGLADTGRRRADELAREAAGPRWASVFMTPVRTALRAADYATAARESRRICGTGISAQSYALRGKILQVDRWIRRAGTRVVEAHPEVCFAEMAALSGGPLTAGKKSWAGMRQRAALLARQGIDLPADLGEPGALAGADDVLDAAAAAWTARRVARGEARSLPDPPQVFSDGLPCAIWV</sequence>
<dbReference type="EMBL" id="BAAAZG010000048">
    <property type="protein sequence ID" value="GAA4093312.1"/>
    <property type="molecule type" value="Genomic_DNA"/>
</dbReference>
<dbReference type="InterPro" id="IPR007362">
    <property type="entry name" value="DUF429"/>
</dbReference>
<protein>
    <recommendedName>
        <fullName evidence="3">DUF429 domain-containing protein</fullName>
    </recommendedName>
</protein>
<organism evidence="1 2">
    <name type="scientific">Actinomadura miaoliensis</name>
    <dbReference type="NCBI Taxonomy" id="430685"/>
    <lineage>
        <taxon>Bacteria</taxon>
        <taxon>Bacillati</taxon>
        <taxon>Actinomycetota</taxon>
        <taxon>Actinomycetes</taxon>
        <taxon>Streptosporangiales</taxon>
        <taxon>Thermomonosporaceae</taxon>
        <taxon>Actinomadura</taxon>
    </lineage>
</organism>
<reference evidence="2" key="1">
    <citation type="journal article" date="2019" name="Int. J. Syst. Evol. Microbiol.">
        <title>The Global Catalogue of Microorganisms (GCM) 10K type strain sequencing project: providing services to taxonomists for standard genome sequencing and annotation.</title>
        <authorList>
            <consortium name="The Broad Institute Genomics Platform"/>
            <consortium name="The Broad Institute Genome Sequencing Center for Infectious Disease"/>
            <person name="Wu L."/>
            <person name="Ma J."/>
        </authorList>
    </citation>
    <scope>NUCLEOTIDE SEQUENCE [LARGE SCALE GENOMIC DNA]</scope>
    <source>
        <strain evidence="2">JCM 16702</strain>
    </source>
</reference>
<name>A0ABP7WPC8_9ACTN</name>
<proteinExistence type="predicted"/>
<evidence type="ECO:0000313" key="2">
    <source>
        <dbReference type="Proteomes" id="UP001500683"/>
    </source>
</evidence>